<keyword evidence="1 3" id="KW-0328">Glycosyltransferase</keyword>
<evidence type="ECO:0000313" key="3">
    <source>
        <dbReference type="EMBL" id="MFC6890241.1"/>
    </source>
</evidence>
<dbReference type="Proteomes" id="UP001596333">
    <property type="component" value="Unassembled WGS sequence"/>
</dbReference>
<reference evidence="3 4" key="1">
    <citation type="journal article" date="2019" name="Int. J. Syst. Evol. Microbiol.">
        <title>The Global Catalogue of Microorganisms (GCM) 10K type strain sequencing project: providing services to taxonomists for standard genome sequencing and annotation.</title>
        <authorList>
            <consortium name="The Broad Institute Genomics Platform"/>
            <consortium name="The Broad Institute Genome Sequencing Center for Infectious Disease"/>
            <person name="Wu L."/>
            <person name="Ma J."/>
        </authorList>
    </citation>
    <scope>NUCLEOTIDE SEQUENCE [LARGE SCALE GENOMIC DNA]</scope>
    <source>
        <strain evidence="3 4">Y73</strain>
    </source>
</reference>
<dbReference type="PANTHER" id="PTHR12526">
    <property type="entry name" value="GLYCOSYLTRANSFERASE"/>
    <property type="match status" value="1"/>
</dbReference>
<dbReference type="Gene3D" id="3.40.50.2000">
    <property type="entry name" value="Glycogen Phosphorylase B"/>
    <property type="match status" value="2"/>
</dbReference>
<dbReference type="AlphaFoldDB" id="A0ABD5UPM7"/>
<sequence>MSQLSESFSAVASITSHSMSEGAPISVVSFSHLGYDSDQISEVTYHTVAKLADDDLLHTLFVLDVEPTFGLDEQVIETPIPGGKTLPRLIYLLDGLSPVDFFDARQAISTLFDRLVARNIGDGRIVHVFPEFQHTAKQAKRRQLTTVVYARACHPAGTLQLYEKEQSRFDTDMQIPYDWFNRSLRTYDHADYVFYLCDYVKETFLERGFPEDRLFKVGPLTVDPDIYHPTPSDTDEFVVLAVSNMTPLKGTRYLLDAWELLDIDNARLVLCGGMSDDVRAELGERIDDDESIDHLGHVDDIAEQYRQASVFVHPSLTEGFGKVYAEAMASELPVVATENGPTEFIDDAGLIVPIRNAEAIAEKLRYLYGNPDEARRMGERGRAIVQANSWEGFSERVLNGHRFVLESLD</sequence>
<dbReference type="EC" id="2.4.-.-" evidence="3"/>
<evidence type="ECO:0000256" key="2">
    <source>
        <dbReference type="ARBA" id="ARBA00022679"/>
    </source>
</evidence>
<evidence type="ECO:0000256" key="1">
    <source>
        <dbReference type="ARBA" id="ARBA00022676"/>
    </source>
</evidence>
<proteinExistence type="predicted"/>
<comment type="caution">
    <text evidence="3">The sequence shown here is derived from an EMBL/GenBank/DDBJ whole genome shotgun (WGS) entry which is preliminary data.</text>
</comment>
<dbReference type="CDD" id="cd03801">
    <property type="entry name" value="GT4_PimA-like"/>
    <property type="match status" value="1"/>
</dbReference>
<keyword evidence="4" id="KW-1185">Reference proteome</keyword>
<accession>A0ABD5UPM7</accession>
<organism evidence="3 4">
    <name type="scientific">Halorubrum trueperi</name>
    <dbReference type="NCBI Taxonomy" id="2004704"/>
    <lineage>
        <taxon>Archaea</taxon>
        <taxon>Methanobacteriati</taxon>
        <taxon>Methanobacteriota</taxon>
        <taxon>Stenosarchaea group</taxon>
        <taxon>Halobacteria</taxon>
        <taxon>Halobacteriales</taxon>
        <taxon>Haloferacaceae</taxon>
        <taxon>Halorubrum</taxon>
    </lineage>
</organism>
<dbReference type="Pfam" id="PF13692">
    <property type="entry name" value="Glyco_trans_1_4"/>
    <property type="match status" value="1"/>
</dbReference>
<dbReference type="GO" id="GO:0016757">
    <property type="term" value="F:glycosyltransferase activity"/>
    <property type="evidence" value="ECO:0007669"/>
    <property type="project" value="UniProtKB-KW"/>
</dbReference>
<evidence type="ECO:0000313" key="4">
    <source>
        <dbReference type="Proteomes" id="UP001596333"/>
    </source>
</evidence>
<protein>
    <submittedName>
        <fullName evidence="3">Glycosyltransferase family 4 protein</fullName>
        <ecNumber evidence="3">2.4.-.-</ecNumber>
    </submittedName>
</protein>
<dbReference type="PANTHER" id="PTHR12526:SF640">
    <property type="entry name" value="COLANIC ACID BIOSYNTHESIS GLYCOSYLTRANSFERASE WCAL-RELATED"/>
    <property type="match status" value="1"/>
</dbReference>
<keyword evidence="2 3" id="KW-0808">Transferase</keyword>
<name>A0ABD5UPM7_9EURY</name>
<gene>
    <name evidence="3" type="ORF">ACFQEY_14660</name>
</gene>
<dbReference type="EMBL" id="JBHSXI010000020">
    <property type="protein sequence ID" value="MFC6890241.1"/>
    <property type="molecule type" value="Genomic_DNA"/>
</dbReference>
<dbReference type="RefSeq" id="WP_379769924.1">
    <property type="nucleotide sequence ID" value="NZ_JBHSXI010000020.1"/>
</dbReference>
<dbReference type="SUPFAM" id="SSF53756">
    <property type="entry name" value="UDP-Glycosyltransferase/glycogen phosphorylase"/>
    <property type="match status" value="1"/>
</dbReference>